<sequence length="141" mass="16356">MKGNQMNRLLNKNNGMKFMKFGLVGSMNTLIDITLFFLLSLAGILYPLAQTISYSGGVLNSYFFNRKWTFQQKERKNRREFIRFVIVNLGTLCFSILLLKLAYEYINLSLVMAKAFATLGALIFNFVLTDKWVFLNQKRRG</sequence>
<feature type="transmembrane region" description="Helical" evidence="6">
    <location>
        <begin position="115"/>
        <end position="135"/>
    </location>
</feature>
<dbReference type="PANTHER" id="PTHR38459:SF1">
    <property type="entry name" value="PROPHAGE BACTOPRENOL-LINKED GLUCOSE TRANSLOCASE HOMOLOG"/>
    <property type="match status" value="1"/>
</dbReference>
<gene>
    <name evidence="8" type="ORF">J416_11817</name>
</gene>
<dbReference type="GO" id="GO:0000271">
    <property type="term" value="P:polysaccharide biosynthetic process"/>
    <property type="evidence" value="ECO:0007669"/>
    <property type="project" value="InterPro"/>
</dbReference>
<accession>N4WJC7</accession>
<organism evidence="8 9">
    <name type="scientific">Gracilibacillus halophilus YIM-C55.5</name>
    <dbReference type="NCBI Taxonomy" id="1308866"/>
    <lineage>
        <taxon>Bacteria</taxon>
        <taxon>Bacillati</taxon>
        <taxon>Bacillota</taxon>
        <taxon>Bacilli</taxon>
        <taxon>Bacillales</taxon>
        <taxon>Bacillaceae</taxon>
        <taxon>Gracilibacillus</taxon>
    </lineage>
</organism>
<evidence type="ECO:0000256" key="1">
    <source>
        <dbReference type="ARBA" id="ARBA00004141"/>
    </source>
</evidence>
<feature type="transmembrane region" description="Helical" evidence="6">
    <location>
        <begin position="21"/>
        <end position="38"/>
    </location>
</feature>
<comment type="caution">
    <text evidence="8">The sequence shown here is derived from an EMBL/GenBank/DDBJ whole genome shotgun (WGS) entry which is preliminary data.</text>
</comment>
<comment type="subcellular location">
    <subcellularLocation>
        <location evidence="1">Membrane</location>
        <topology evidence="1">Multi-pass membrane protein</topology>
    </subcellularLocation>
</comment>
<dbReference type="InterPro" id="IPR051401">
    <property type="entry name" value="GtrA_CellWall_Glycosyl"/>
</dbReference>
<name>N4WJC7_9BACI</name>
<evidence type="ECO:0000259" key="7">
    <source>
        <dbReference type="Pfam" id="PF04138"/>
    </source>
</evidence>
<dbReference type="GO" id="GO:0005886">
    <property type="term" value="C:plasma membrane"/>
    <property type="evidence" value="ECO:0007669"/>
    <property type="project" value="TreeGrafter"/>
</dbReference>
<evidence type="ECO:0000313" key="9">
    <source>
        <dbReference type="Proteomes" id="UP000012283"/>
    </source>
</evidence>
<dbReference type="EMBL" id="APML01000054">
    <property type="protein sequence ID" value="ENH96262.1"/>
    <property type="molecule type" value="Genomic_DNA"/>
</dbReference>
<reference evidence="8 9" key="1">
    <citation type="submission" date="2013-03" db="EMBL/GenBank/DDBJ databases">
        <title>Draft genome sequence of Gracibacillus halophilus YIM-C55.5, a moderately halophilic and thermophilic organism from the Xiaochaidamu salt lake.</title>
        <authorList>
            <person name="Sugumar T."/>
            <person name="Polireddy D.R."/>
            <person name="Antony A."/>
            <person name="Madhava Y.R."/>
            <person name="Sivakumar N."/>
        </authorList>
    </citation>
    <scope>NUCLEOTIDE SEQUENCE [LARGE SCALE GENOMIC DNA]</scope>
    <source>
        <strain evidence="8 9">YIM-C55.5</strain>
    </source>
</reference>
<keyword evidence="5 6" id="KW-0472">Membrane</keyword>
<dbReference type="Pfam" id="PF04138">
    <property type="entry name" value="GtrA_DPMS_TM"/>
    <property type="match status" value="1"/>
</dbReference>
<evidence type="ECO:0000313" key="8">
    <source>
        <dbReference type="EMBL" id="ENH96262.1"/>
    </source>
</evidence>
<proteinExistence type="inferred from homology"/>
<dbReference type="PANTHER" id="PTHR38459">
    <property type="entry name" value="PROPHAGE BACTOPRENOL-LINKED GLUCOSE TRANSLOCASE HOMOLOG"/>
    <property type="match status" value="1"/>
</dbReference>
<keyword evidence="9" id="KW-1185">Reference proteome</keyword>
<evidence type="ECO:0000256" key="6">
    <source>
        <dbReference type="SAM" id="Phobius"/>
    </source>
</evidence>
<dbReference type="STRING" id="1308866.J416_11817"/>
<feature type="transmembrane region" description="Helical" evidence="6">
    <location>
        <begin position="44"/>
        <end position="63"/>
    </location>
</feature>
<evidence type="ECO:0000256" key="2">
    <source>
        <dbReference type="ARBA" id="ARBA00009399"/>
    </source>
</evidence>
<evidence type="ECO:0000256" key="3">
    <source>
        <dbReference type="ARBA" id="ARBA00022692"/>
    </source>
</evidence>
<comment type="similarity">
    <text evidence="2">Belongs to the GtrA family.</text>
</comment>
<evidence type="ECO:0000256" key="4">
    <source>
        <dbReference type="ARBA" id="ARBA00022989"/>
    </source>
</evidence>
<dbReference type="eggNOG" id="COG2246">
    <property type="taxonomic scope" value="Bacteria"/>
</dbReference>
<keyword evidence="3 6" id="KW-0812">Transmembrane</keyword>
<protein>
    <submittedName>
        <fullName evidence="8">GtrA-like protein</fullName>
    </submittedName>
</protein>
<evidence type="ECO:0000256" key="5">
    <source>
        <dbReference type="ARBA" id="ARBA00023136"/>
    </source>
</evidence>
<feature type="domain" description="GtrA/DPMS transmembrane" evidence="7">
    <location>
        <begin position="20"/>
        <end position="134"/>
    </location>
</feature>
<dbReference type="Proteomes" id="UP000012283">
    <property type="component" value="Unassembled WGS sequence"/>
</dbReference>
<dbReference type="InterPro" id="IPR007267">
    <property type="entry name" value="GtrA_DPMS_TM"/>
</dbReference>
<keyword evidence="4 6" id="KW-1133">Transmembrane helix</keyword>
<dbReference type="AlphaFoldDB" id="N4WJC7"/>
<feature type="transmembrane region" description="Helical" evidence="6">
    <location>
        <begin position="84"/>
        <end position="103"/>
    </location>
</feature>
<dbReference type="OrthoDB" id="9812049at2"/>